<evidence type="ECO:0000313" key="2">
    <source>
        <dbReference type="EMBL" id="MDR7172882.1"/>
    </source>
</evidence>
<evidence type="ECO:0000313" key="3">
    <source>
        <dbReference type="Proteomes" id="UP001251217"/>
    </source>
</evidence>
<reference evidence="2 3" key="1">
    <citation type="submission" date="2023-07" db="EMBL/GenBank/DDBJ databases">
        <title>Sorghum-associated microbial communities from plants grown in Nebraska, USA.</title>
        <authorList>
            <person name="Schachtman D."/>
        </authorList>
    </citation>
    <scope>NUCLEOTIDE SEQUENCE [LARGE SCALE GENOMIC DNA]</scope>
    <source>
        <strain evidence="2 3">4272</strain>
    </source>
</reference>
<accession>A0ABU1XQN6</accession>
<dbReference type="Proteomes" id="UP001251217">
    <property type="component" value="Unassembled WGS sequence"/>
</dbReference>
<name>A0ABU1XQN6_9NOCA</name>
<feature type="region of interest" description="Disordered" evidence="1">
    <location>
        <begin position="24"/>
        <end position="61"/>
    </location>
</feature>
<gene>
    <name evidence="2" type="ORF">J2W56_006648</name>
</gene>
<feature type="compositionally biased region" description="Basic and acidic residues" evidence="1">
    <location>
        <begin position="73"/>
        <end position="85"/>
    </location>
</feature>
<feature type="region of interest" description="Disordered" evidence="1">
    <location>
        <begin position="73"/>
        <end position="112"/>
    </location>
</feature>
<evidence type="ECO:0000256" key="1">
    <source>
        <dbReference type="SAM" id="MobiDB-lite"/>
    </source>
</evidence>
<proteinExistence type="predicted"/>
<keyword evidence="3" id="KW-1185">Reference proteome</keyword>
<sequence length="112" mass="12863">MNQIVAEYSAAARSVQQQFFDADARTTRAGTEFVDELRRQISSRDSPSDEHRSDPAQTEAEQAQLFREIAERRDARERAQRRDGETYVLPSDWTDADQARAEGYGPPDSWLR</sequence>
<comment type="caution">
    <text evidence="2">The sequence shown here is derived from an EMBL/GenBank/DDBJ whole genome shotgun (WGS) entry which is preliminary data.</text>
</comment>
<protein>
    <submittedName>
        <fullName evidence="2">Septal ring factor EnvC (AmiA/AmiB activator)</fullName>
    </submittedName>
</protein>
<organism evidence="2 3">
    <name type="scientific">Nocardia kruczakiae</name>
    <dbReference type="NCBI Taxonomy" id="261477"/>
    <lineage>
        <taxon>Bacteria</taxon>
        <taxon>Bacillati</taxon>
        <taxon>Actinomycetota</taxon>
        <taxon>Actinomycetes</taxon>
        <taxon>Mycobacteriales</taxon>
        <taxon>Nocardiaceae</taxon>
        <taxon>Nocardia</taxon>
    </lineage>
</organism>
<dbReference type="EMBL" id="JAVDWW010000015">
    <property type="protein sequence ID" value="MDR7172882.1"/>
    <property type="molecule type" value="Genomic_DNA"/>
</dbReference>
<dbReference type="RefSeq" id="WP_310408158.1">
    <property type="nucleotide sequence ID" value="NZ_JAVDWW010000015.1"/>
</dbReference>